<gene>
    <name evidence="10" type="ORF">SAMN05444159_3605</name>
</gene>
<dbReference type="AlphaFoldDB" id="A0A1M6TJG8"/>
<evidence type="ECO:0000256" key="2">
    <source>
        <dbReference type="ARBA" id="ARBA00022490"/>
    </source>
</evidence>
<evidence type="ECO:0000313" key="11">
    <source>
        <dbReference type="Proteomes" id="UP000189935"/>
    </source>
</evidence>
<dbReference type="EC" id="2.1.1.63" evidence="8"/>
<comment type="similarity">
    <text evidence="8">Belongs to the MGMT family.</text>
</comment>
<name>A0A1M6TJG8_9BRAD</name>
<keyword evidence="4 8" id="KW-0808">Transferase</keyword>
<dbReference type="CDD" id="cd06445">
    <property type="entry name" value="ATase"/>
    <property type="match status" value="1"/>
</dbReference>
<dbReference type="EMBL" id="LT670844">
    <property type="protein sequence ID" value="SHK56908.1"/>
    <property type="molecule type" value="Genomic_DNA"/>
</dbReference>
<evidence type="ECO:0000259" key="9">
    <source>
        <dbReference type="Pfam" id="PF01035"/>
    </source>
</evidence>
<dbReference type="Proteomes" id="UP000189935">
    <property type="component" value="Chromosome I"/>
</dbReference>
<evidence type="ECO:0000256" key="4">
    <source>
        <dbReference type="ARBA" id="ARBA00022679"/>
    </source>
</evidence>
<feature type="domain" description="Methylated-DNA-[protein]-cysteine S-methyltransferase DNA binding" evidence="9">
    <location>
        <begin position="91"/>
        <end position="171"/>
    </location>
</feature>
<dbReference type="PROSITE" id="PS00374">
    <property type="entry name" value="MGMT"/>
    <property type="match status" value="1"/>
</dbReference>
<evidence type="ECO:0000256" key="6">
    <source>
        <dbReference type="ARBA" id="ARBA00023204"/>
    </source>
</evidence>
<evidence type="ECO:0000256" key="7">
    <source>
        <dbReference type="ARBA" id="ARBA00049348"/>
    </source>
</evidence>
<dbReference type="PANTHER" id="PTHR10815">
    <property type="entry name" value="METHYLATED-DNA--PROTEIN-CYSTEINE METHYLTRANSFERASE"/>
    <property type="match status" value="1"/>
</dbReference>
<comment type="catalytic activity">
    <reaction evidence="7 8">
        <text>a 6-O-methyl-2'-deoxyguanosine in DNA + L-cysteinyl-[protein] = S-methyl-L-cysteinyl-[protein] + a 2'-deoxyguanosine in DNA</text>
        <dbReference type="Rhea" id="RHEA:24000"/>
        <dbReference type="Rhea" id="RHEA-COMP:10131"/>
        <dbReference type="Rhea" id="RHEA-COMP:10132"/>
        <dbReference type="Rhea" id="RHEA-COMP:11367"/>
        <dbReference type="Rhea" id="RHEA-COMP:11368"/>
        <dbReference type="ChEBI" id="CHEBI:29950"/>
        <dbReference type="ChEBI" id="CHEBI:82612"/>
        <dbReference type="ChEBI" id="CHEBI:85445"/>
        <dbReference type="ChEBI" id="CHEBI:85448"/>
        <dbReference type="EC" id="2.1.1.63"/>
    </reaction>
</comment>
<evidence type="ECO:0000256" key="5">
    <source>
        <dbReference type="ARBA" id="ARBA00022763"/>
    </source>
</evidence>
<dbReference type="FunFam" id="1.10.10.10:FF:000337">
    <property type="entry name" value="Methylated-DNA--protein-cysteine methyltransferase"/>
    <property type="match status" value="1"/>
</dbReference>
<feature type="active site" description="Nucleophile; methyl group acceptor" evidence="8">
    <location>
        <position position="142"/>
    </location>
</feature>
<proteinExistence type="inferred from homology"/>
<dbReference type="SUPFAM" id="SSF53155">
    <property type="entry name" value="Methylated DNA-protein cysteine methyltransferase domain"/>
    <property type="match status" value="1"/>
</dbReference>
<dbReference type="InterPro" id="IPR036388">
    <property type="entry name" value="WH-like_DNA-bd_sf"/>
</dbReference>
<evidence type="ECO:0000313" key="10">
    <source>
        <dbReference type="EMBL" id="SHK56908.1"/>
    </source>
</evidence>
<dbReference type="InterPro" id="IPR014048">
    <property type="entry name" value="MethylDNA_cys_MeTrfase_DNA-bd"/>
</dbReference>
<dbReference type="OrthoDB" id="9802228at2"/>
<dbReference type="SUPFAM" id="SSF46767">
    <property type="entry name" value="Methylated DNA-protein cysteine methyltransferase, C-terminal domain"/>
    <property type="match status" value="1"/>
</dbReference>
<dbReference type="GO" id="GO:0003908">
    <property type="term" value="F:methylated-DNA-[protein]-cysteine S-methyltransferase activity"/>
    <property type="evidence" value="ECO:0007669"/>
    <property type="project" value="UniProtKB-UniRule"/>
</dbReference>
<comment type="catalytic activity">
    <reaction evidence="1 8">
        <text>a 4-O-methyl-thymidine in DNA + L-cysteinyl-[protein] = a thymidine in DNA + S-methyl-L-cysteinyl-[protein]</text>
        <dbReference type="Rhea" id="RHEA:53428"/>
        <dbReference type="Rhea" id="RHEA-COMP:10131"/>
        <dbReference type="Rhea" id="RHEA-COMP:10132"/>
        <dbReference type="Rhea" id="RHEA-COMP:13555"/>
        <dbReference type="Rhea" id="RHEA-COMP:13556"/>
        <dbReference type="ChEBI" id="CHEBI:29950"/>
        <dbReference type="ChEBI" id="CHEBI:82612"/>
        <dbReference type="ChEBI" id="CHEBI:137386"/>
        <dbReference type="ChEBI" id="CHEBI:137387"/>
        <dbReference type="EC" id="2.1.1.63"/>
    </reaction>
</comment>
<organism evidence="10 11">
    <name type="scientific">Bradyrhizobium lablabi</name>
    <dbReference type="NCBI Taxonomy" id="722472"/>
    <lineage>
        <taxon>Bacteria</taxon>
        <taxon>Pseudomonadati</taxon>
        <taxon>Pseudomonadota</taxon>
        <taxon>Alphaproteobacteria</taxon>
        <taxon>Hyphomicrobiales</taxon>
        <taxon>Nitrobacteraceae</taxon>
        <taxon>Bradyrhizobium</taxon>
    </lineage>
</organism>
<dbReference type="InterPro" id="IPR001497">
    <property type="entry name" value="MethylDNA_cys_MeTrfase_AS"/>
</dbReference>
<dbReference type="RefSeq" id="WP_079539959.1">
    <property type="nucleotide sequence ID" value="NZ_LT670844.1"/>
</dbReference>
<comment type="function">
    <text evidence="8">Involved in the cellular defense against the biological effects of O6-methylguanine (O6-MeG) and O4-methylthymine (O4-MeT) in DNA. Repairs the methylated nucleobase in DNA by stoichiometrically transferring the methyl group to a cysteine residue in the enzyme. This is a suicide reaction: the enzyme is irreversibly inactivated.</text>
</comment>
<comment type="subcellular location">
    <subcellularLocation>
        <location evidence="8">Cytoplasm</location>
    </subcellularLocation>
</comment>
<dbReference type="PANTHER" id="PTHR10815:SF5">
    <property type="entry name" value="METHYLATED-DNA--PROTEIN-CYSTEINE METHYLTRANSFERASE"/>
    <property type="match status" value="1"/>
</dbReference>
<dbReference type="InterPro" id="IPR036217">
    <property type="entry name" value="MethylDNA_cys_MeTrfase_DNAb"/>
</dbReference>
<dbReference type="Gene3D" id="1.10.10.10">
    <property type="entry name" value="Winged helix-like DNA-binding domain superfamily/Winged helix DNA-binding domain"/>
    <property type="match status" value="1"/>
</dbReference>
<dbReference type="InterPro" id="IPR023546">
    <property type="entry name" value="MGMT"/>
</dbReference>
<protein>
    <recommendedName>
        <fullName evidence="8">Methylated-DNA--protein-cysteine methyltransferase</fullName>
        <ecNumber evidence="8">2.1.1.63</ecNumber>
    </recommendedName>
    <alternativeName>
        <fullName evidence="8">6-O-methylguanine-DNA methyltransferase</fullName>
        <shortName evidence="8">MGMT</shortName>
    </alternativeName>
    <alternativeName>
        <fullName evidence="8">O-6-methylguanine-DNA-alkyltransferase</fullName>
    </alternativeName>
</protein>
<comment type="miscellaneous">
    <text evidence="8">This enzyme catalyzes only one turnover and therefore is not strictly catalytic. According to one definition, an enzyme is a biocatalyst that acts repeatedly and over many reaction cycles.</text>
</comment>
<keyword evidence="2 8" id="KW-0963">Cytoplasm</keyword>
<evidence type="ECO:0000256" key="8">
    <source>
        <dbReference type="HAMAP-Rule" id="MF_00772"/>
    </source>
</evidence>
<keyword evidence="5 8" id="KW-0227">DNA damage</keyword>
<evidence type="ECO:0000256" key="3">
    <source>
        <dbReference type="ARBA" id="ARBA00022603"/>
    </source>
</evidence>
<sequence length="183" mass="19524">MSAKPPETFCLDRLQTPIGIALLVTDADGALRALDWEDYEARLRQLLRLQYGAAILRDAPAPEEVKAALRSYFAGDLDSLKTIKWRLAGTPFQRKVWTALTAIPPGTTTSYGALAAQLGMPQAVRAVGHANGSNPISVVVPCHRVIGANGSLTGYGGGLPRKRWLLEHEGVVLKVARGSAVAA</sequence>
<accession>A0A1M6TJG8</accession>
<dbReference type="HAMAP" id="MF_00772">
    <property type="entry name" value="OGT"/>
    <property type="match status" value="1"/>
</dbReference>
<dbReference type="GO" id="GO:0032259">
    <property type="term" value="P:methylation"/>
    <property type="evidence" value="ECO:0007669"/>
    <property type="project" value="UniProtKB-KW"/>
</dbReference>
<evidence type="ECO:0000256" key="1">
    <source>
        <dbReference type="ARBA" id="ARBA00001286"/>
    </source>
</evidence>
<dbReference type="GO" id="GO:0005737">
    <property type="term" value="C:cytoplasm"/>
    <property type="evidence" value="ECO:0007669"/>
    <property type="project" value="UniProtKB-SubCell"/>
</dbReference>
<dbReference type="NCBIfam" id="TIGR00589">
    <property type="entry name" value="ogt"/>
    <property type="match status" value="1"/>
</dbReference>
<keyword evidence="6 8" id="KW-0234">DNA repair</keyword>
<dbReference type="InterPro" id="IPR036631">
    <property type="entry name" value="MGMT_N_sf"/>
</dbReference>
<dbReference type="Pfam" id="PF01035">
    <property type="entry name" value="DNA_binding_1"/>
    <property type="match status" value="1"/>
</dbReference>
<reference evidence="10 11" key="1">
    <citation type="submission" date="2016-11" db="EMBL/GenBank/DDBJ databases">
        <authorList>
            <person name="Jaros S."/>
            <person name="Januszkiewicz K."/>
            <person name="Wedrychowicz H."/>
        </authorList>
    </citation>
    <scope>NUCLEOTIDE SEQUENCE [LARGE SCALE GENOMIC DNA]</scope>
    <source>
        <strain evidence="10 11">GAS499</strain>
    </source>
</reference>
<keyword evidence="3 8" id="KW-0489">Methyltransferase</keyword>
<dbReference type="GO" id="GO:0006307">
    <property type="term" value="P:DNA alkylation repair"/>
    <property type="evidence" value="ECO:0007669"/>
    <property type="project" value="UniProtKB-UniRule"/>
</dbReference>
<dbReference type="Gene3D" id="3.30.160.70">
    <property type="entry name" value="Methylated DNA-protein cysteine methyltransferase domain"/>
    <property type="match status" value="1"/>
</dbReference>